<dbReference type="RefSeq" id="WP_165832915.1">
    <property type="nucleotide sequence ID" value="NZ_QEKH01000010.1"/>
</dbReference>
<evidence type="ECO:0000256" key="3">
    <source>
        <dbReference type="ARBA" id="ARBA00023163"/>
    </source>
</evidence>
<evidence type="ECO:0000256" key="2">
    <source>
        <dbReference type="ARBA" id="ARBA00023125"/>
    </source>
</evidence>
<dbReference type="Pfam" id="PF13377">
    <property type="entry name" value="Peripla_BP_3"/>
    <property type="match status" value="1"/>
</dbReference>
<feature type="domain" description="HTH gntR-type" evidence="4">
    <location>
        <begin position="7"/>
        <end position="62"/>
    </location>
</feature>
<dbReference type="InterPro" id="IPR028082">
    <property type="entry name" value="Peripla_BP_I"/>
</dbReference>
<proteinExistence type="predicted"/>
<keyword evidence="1" id="KW-0805">Transcription regulation</keyword>
<feature type="domain" description="Transcriptional regulator LacI/GalR-like sensor" evidence="5">
    <location>
        <begin position="192"/>
        <end position="353"/>
    </location>
</feature>
<gene>
    <name evidence="6" type="ORF">C8D82_11083</name>
</gene>
<reference evidence="6 7" key="1">
    <citation type="submission" date="2018-04" db="EMBL/GenBank/DDBJ databases">
        <title>Genomic Encyclopedia of Type Strains, Phase IV (KMG-IV): sequencing the most valuable type-strain genomes for metagenomic binning, comparative biology and taxonomic classification.</title>
        <authorList>
            <person name="Goeker M."/>
        </authorList>
    </citation>
    <scope>NUCLEOTIDE SEQUENCE [LARGE SCALE GENOMIC DNA]</scope>
    <source>
        <strain evidence="6 7">DSM 14823</strain>
    </source>
</reference>
<evidence type="ECO:0000256" key="1">
    <source>
        <dbReference type="ARBA" id="ARBA00023015"/>
    </source>
</evidence>
<evidence type="ECO:0000259" key="4">
    <source>
        <dbReference type="Pfam" id="PF00392"/>
    </source>
</evidence>
<dbReference type="Gene3D" id="3.40.50.2300">
    <property type="match status" value="2"/>
</dbReference>
<dbReference type="Proteomes" id="UP000245959">
    <property type="component" value="Unassembled WGS sequence"/>
</dbReference>
<dbReference type="PANTHER" id="PTHR30146">
    <property type="entry name" value="LACI-RELATED TRANSCRIPTIONAL REPRESSOR"/>
    <property type="match status" value="1"/>
</dbReference>
<keyword evidence="3" id="KW-0804">Transcription</keyword>
<dbReference type="InterPro" id="IPR036388">
    <property type="entry name" value="WH-like_DNA-bd_sf"/>
</dbReference>
<keyword evidence="2 6" id="KW-0238">DNA-binding</keyword>
<dbReference type="SUPFAM" id="SSF46785">
    <property type="entry name" value="Winged helix' DNA-binding domain"/>
    <property type="match status" value="1"/>
</dbReference>
<evidence type="ECO:0000313" key="7">
    <source>
        <dbReference type="Proteomes" id="UP000245959"/>
    </source>
</evidence>
<sequence>MKPYVKSSKILEELRLLLRERQCRGELILPGIRELAKEFDASCGTVIKSLNQLRDEGLIYQEKKSTRIRPAAGQALRYGFVYTGHRGSGCCWFAAYDRLRFLLERMMNKQHLQLECFLYDPEDPAETPESFAAGLAGVDVLFVSLISDLRVMPLLRQVCSRLVILDPCNSEDNRDASCIQLDNRAVGRIAAELFIQARCRNILCVIPQAKSTDILFRLRLEGFAELFANEQRRFSVVEHQNADTLKSLQMFRDRIDQAVSEGGDGIFCVSDENISEISEELFRSGKVPSEVSIVAFDGANRAIRHSPPITTISHGDEQIAVELLKLALRLESNPRQFPVITRLIAPQVYPGATVRKVMKERHNAQLIAGSLQV</sequence>
<dbReference type="AlphaFoldDB" id="A0A2U1B260"/>
<dbReference type="GeneID" id="78294998"/>
<dbReference type="Gene3D" id="1.10.10.10">
    <property type="entry name" value="Winged helix-like DNA-binding domain superfamily/Winged helix DNA-binding domain"/>
    <property type="match status" value="1"/>
</dbReference>
<accession>A0A2U1B260</accession>
<evidence type="ECO:0000313" key="6">
    <source>
        <dbReference type="EMBL" id="PVY42774.1"/>
    </source>
</evidence>
<name>A0A2U1B260_9BACT</name>
<evidence type="ECO:0000259" key="5">
    <source>
        <dbReference type="Pfam" id="PF13377"/>
    </source>
</evidence>
<dbReference type="InterPro" id="IPR046335">
    <property type="entry name" value="LacI/GalR-like_sensor"/>
</dbReference>
<dbReference type="InterPro" id="IPR036390">
    <property type="entry name" value="WH_DNA-bd_sf"/>
</dbReference>
<comment type="caution">
    <text evidence="6">The sequence shown here is derived from an EMBL/GenBank/DDBJ whole genome shotgun (WGS) entry which is preliminary data.</text>
</comment>
<dbReference type="GO" id="GO:0000976">
    <property type="term" value="F:transcription cis-regulatory region binding"/>
    <property type="evidence" value="ECO:0007669"/>
    <property type="project" value="TreeGrafter"/>
</dbReference>
<dbReference type="Pfam" id="PF00392">
    <property type="entry name" value="GntR"/>
    <property type="match status" value="1"/>
</dbReference>
<dbReference type="SUPFAM" id="SSF53822">
    <property type="entry name" value="Periplasmic binding protein-like I"/>
    <property type="match status" value="1"/>
</dbReference>
<keyword evidence="7" id="KW-1185">Reference proteome</keyword>
<protein>
    <submittedName>
        <fullName evidence="6">DNA-binding LacI/PurR family transcriptional regulator</fullName>
    </submittedName>
</protein>
<organism evidence="6 7">
    <name type="scientific">Victivallis vadensis</name>
    <dbReference type="NCBI Taxonomy" id="172901"/>
    <lineage>
        <taxon>Bacteria</taxon>
        <taxon>Pseudomonadati</taxon>
        <taxon>Lentisphaerota</taxon>
        <taxon>Lentisphaeria</taxon>
        <taxon>Victivallales</taxon>
        <taxon>Victivallaceae</taxon>
        <taxon>Victivallis</taxon>
    </lineage>
</organism>
<dbReference type="InterPro" id="IPR000524">
    <property type="entry name" value="Tscrpt_reg_HTH_GntR"/>
</dbReference>
<dbReference type="PANTHER" id="PTHR30146:SF109">
    <property type="entry name" value="HTH-TYPE TRANSCRIPTIONAL REGULATOR GALS"/>
    <property type="match status" value="1"/>
</dbReference>
<dbReference type="GO" id="GO:0003700">
    <property type="term" value="F:DNA-binding transcription factor activity"/>
    <property type="evidence" value="ECO:0007669"/>
    <property type="project" value="InterPro"/>
</dbReference>
<dbReference type="EMBL" id="QEKH01000010">
    <property type="protein sequence ID" value="PVY42774.1"/>
    <property type="molecule type" value="Genomic_DNA"/>
</dbReference>